<dbReference type="PIRSF" id="PIRSF000972">
    <property type="entry name" value="Arylsulf_plant"/>
    <property type="match status" value="1"/>
</dbReference>
<dbReference type="PROSITE" id="PS00523">
    <property type="entry name" value="SULFATASE_1"/>
    <property type="match status" value="1"/>
</dbReference>
<comment type="similarity">
    <text evidence="1 5">Belongs to the sulfatase family.</text>
</comment>
<evidence type="ECO:0000256" key="7">
    <source>
        <dbReference type="SAM" id="SignalP"/>
    </source>
</evidence>
<evidence type="ECO:0000256" key="1">
    <source>
        <dbReference type="ARBA" id="ARBA00008779"/>
    </source>
</evidence>
<dbReference type="EC" id="3.1.6.1" evidence="5"/>
<feature type="domain" description="Sulfatase N-terminal" evidence="8">
    <location>
        <begin position="42"/>
        <end position="384"/>
    </location>
</feature>
<comment type="PTM">
    <text evidence="6">The conversion to 3-oxoalanine (also known as C-formylglycine, FGly), of a serine or cysteine residue in prokaryotes and of a cysteine residue in eukaryotes, is critical for catalytic activity.</text>
</comment>
<name>A0A9P6VF38_9HELO</name>
<comment type="caution">
    <text evidence="9">The sequence shown here is derived from an EMBL/GenBank/DDBJ whole genome shotgun (WGS) entry which is preliminary data.</text>
</comment>
<keyword evidence="3 5" id="KW-0378">Hydrolase</keyword>
<feature type="chain" id="PRO_5040464851" description="Arylsulfatase" evidence="7">
    <location>
        <begin position="20"/>
        <end position="600"/>
    </location>
</feature>
<evidence type="ECO:0000313" key="10">
    <source>
        <dbReference type="Proteomes" id="UP000785200"/>
    </source>
</evidence>
<evidence type="ECO:0000256" key="5">
    <source>
        <dbReference type="PIRNR" id="PIRNR000972"/>
    </source>
</evidence>
<reference evidence="9" key="1">
    <citation type="submission" date="2019-07" db="EMBL/GenBank/DDBJ databases">
        <title>Hyphodiscus hymeniophilus genome sequencing and assembly.</title>
        <authorList>
            <person name="Kramer G."/>
            <person name="Nodwell J."/>
        </authorList>
    </citation>
    <scope>NUCLEOTIDE SEQUENCE</scope>
    <source>
        <strain evidence="9">ATCC 34498</strain>
    </source>
</reference>
<evidence type="ECO:0000259" key="8">
    <source>
        <dbReference type="Pfam" id="PF00884"/>
    </source>
</evidence>
<dbReference type="GO" id="GO:0005539">
    <property type="term" value="F:glycosaminoglycan binding"/>
    <property type="evidence" value="ECO:0007669"/>
    <property type="project" value="TreeGrafter"/>
</dbReference>
<keyword evidence="2 7" id="KW-0732">Signal</keyword>
<dbReference type="Proteomes" id="UP000785200">
    <property type="component" value="Unassembled WGS sequence"/>
</dbReference>
<evidence type="ECO:0000256" key="6">
    <source>
        <dbReference type="PIRSR" id="PIRSR000972-50"/>
    </source>
</evidence>
<dbReference type="FunFam" id="3.40.720.10:FF:000051">
    <property type="entry name" value="Arylsulfatase"/>
    <property type="match status" value="1"/>
</dbReference>
<dbReference type="InterPro" id="IPR012083">
    <property type="entry name" value="Arylsulfatase"/>
</dbReference>
<proteinExistence type="inferred from homology"/>
<keyword evidence="10" id="KW-1185">Reference proteome</keyword>
<sequence>MYCALISAFCASAIASLRGFETPSQQFLAHEGPGLEQIGSRPNIVFVLTDDQDVHLSSLEYMPFVKKHLLDQGTYFNKHYCTTAVCCPSRVTLWTGKAAHNTNITDVNPPWGGYPKFITQGFNEKYLPVWLQQAGYTTYYTGKLFNVHTVENYNSPAPAGFTGSDFLLDPFTYNYLNSTFQRTGETPRSYEGHYSTDVLAEKAYGFLDDAVNSADGKPFFLTIAPIAPHADIYMNSSDIHDPNILFKFGTPVSAKRHQHLFQDEKVPRTKNFNPDRQNQTNVDYNDHFYRQRLRSLQSVDELVDGIVTRLREYGVLENTYVIYSSDNGYHIGQHRLQPGKSCGYEEDINVPLIVRGPGVAKNYSTNIVTTHTDLAPTFFDLLGIPLREDFDGVAIPVTKAGIETSLDHRREHLNVEYWGFAGGEGRYDRTVYAPSGCPVINGFTGTLHENNTYKAIRILGPGYNLYYSIWCTNEHELYDMDLDPGQLHNILDPAQSDTSTAVVAGLPIAKVVARLDSLLFVLKSCKGPTCREPWQTLHPKGDVLTLRDALAPRFDRFYEVEQRRVEYNFCSNGYIVEAEGPMWEADGMTFRDGLMWHEWV</sequence>
<comment type="catalytic activity">
    <reaction evidence="5">
        <text>an aryl sulfate + H2O = a phenol + sulfate + H(+)</text>
        <dbReference type="Rhea" id="RHEA:17261"/>
        <dbReference type="ChEBI" id="CHEBI:15377"/>
        <dbReference type="ChEBI" id="CHEBI:15378"/>
        <dbReference type="ChEBI" id="CHEBI:16189"/>
        <dbReference type="ChEBI" id="CHEBI:33853"/>
        <dbReference type="ChEBI" id="CHEBI:140317"/>
        <dbReference type="EC" id="3.1.6.1"/>
    </reaction>
</comment>
<keyword evidence="4" id="KW-0325">Glycoprotein</keyword>
<dbReference type="PANTHER" id="PTHR43108:SF8">
    <property type="entry name" value="SD21168P"/>
    <property type="match status" value="1"/>
</dbReference>
<feature type="modified residue" description="3-oxoalanine (Cys)" evidence="6">
    <location>
        <position position="86"/>
    </location>
</feature>
<dbReference type="Gene3D" id="3.40.720.10">
    <property type="entry name" value="Alkaline Phosphatase, subunit A"/>
    <property type="match status" value="1"/>
</dbReference>
<dbReference type="SUPFAM" id="SSF53649">
    <property type="entry name" value="Alkaline phosphatase-like"/>
    <property type="match status" value="1"/>
</dbReference>
<protein>
    <recommendedName>
        <fullName evidence="5">Arylsulfatase</fullName>
        <shortName evidence="5">AS</shortName>
        <ecNumber evidence="5">3.1.6.1</ecNumber>
    </recommendedName>
    <alternativeName>
        <fullName evidence="5">Aryl-sulfate sulphohydrolase</fullName>
    </alternativeName>
</protein>
<dbReference type="AlphaFoldDB" id="A0A9P6VF38"/>
<evidence type="ECO:0000256" key="2">
    <source>
        <dbReference type="ARBA" id="ARBA00022729"/>
    </source>
</evidence>
<dbReference type="PANTHER" id="PTHR43108">
    <property type="entry name" value="N-ACETYLGLUCOSAMINE-6-SULFATASE FAMILY MEMBER"/>
    <property type="match status" value="1"/>
</dbReference>
<dbReference type="OrthoDB" id="96314at2759"/>
<organism evidence="9 10">
    <name type="scientific">Hyphodiscus hymeniophilus</name>
    <dbReference type="NCBI Taxonomy" id="353542"/>
    <lineage>
        <taxon>Eukaryota</taxon>
        <taxon>Fungi</taxon>
        <taxon>Dikarya</taxon>
        <taxon>Ascomycota</taxon>
        <taxon>Pezizomycotina</taxon>
        <taxon>Leotiomycetes</taxon>
        <taxon>Helotiales</taxon>
        <taxon>Hyphodiscaceae</taxon>
        <taxon>Hyphodiscus</taxon>
    </lineage>
</organism>
<accession>A0A9P6VF38</accession>
<dbReference type="InterPro" id="IPR017850">
    <property type="entry name" value="Alkaline_phosphatase_core_sf"/>
</dbReference>
<evidence type="ECO:0000256" key="4">
    <source>
        <dbReference type="ARBA" id="ARBA00023180"/>
    </source>
</evidence>
<dbReference type="InterPro" id="IPR024607">
    <property type="entry name" value="Sulfatase_CS"/>
</dbReference>
<dbReference type="EMBL" id="VNKQ01000014">
    <property type="protein sequence ID" value="KAG0646727.1"/>
    <property type="molecule type" value="Genomic_DNA"/>
</dbReference>
<dbReference type="InterPro" id="IPR000917">
    <property type="entry name" value="Sulfatase_N"/>
</dbReference>
<evidence type="ECO:0000256" key="3">
    <source>
        <dbReference type="ARBA" id="ARBA00022801"/>
    </source>
</evidence>
<evidence type="ECO:0000313" key="9">
    <source>
        <dbReference type="EMBL" id="KAG0646727.1"/>
    </source>
</evidence>
<dbReference type="GO" id="GO:0018958">
    <property type="term" value="P:phenol-containing compound metabolic process"/>
    <property type="evidence" value="ECO:0007669"/>
    <property type="project" value="InterPro"/>
</dbReference>
<dbReference type="GO" id="GO:0008449">
    <property type="term" value="F:N-acetylglucosamine-6-sulfatase activity"/>
    <property type="evidence" value="ECO:0007669"/>
    <property type="project" value="TreeGrafter"/>
</dbReference>
<dbReference type="GO" id="GO:0004065">
    <property type="term" value="F:arylsulfatase activity"/>
    <property type="evidence" value="ECO:0007669"/>
    <property type="project" value="UniProtKB-UniRule"/>
</dbReference>
<dbReference type="Pfam" id="PF00884">
    <property type="entry name" value="Sulfatase"/>
    <property type="match status" value="1"/>
</dbReference>
<gene>
    <name evidence="9" type="ORF">D0Z07_6297</name>
</gene>
<feature type="signal peptide" evidence="7">
    <location>
        <begin position="1"/>
        <end position="19"/>
    </location>
</feature>
<dbReference type="CDD" id="cd16147">
    <property type="entry name" value="G6S"/>
    <property type="match status" value="1"/>
</dbReference>